<dbReference type="GO" id="GO:0016787">
    <property type="term" value="F:hydrolase activity"/>
    <property type="evidence" value="ECO:0007669"/>
    <property type="project" value="UniProtKB-KW"/>
</dbReference>
<organism evidence="2 3">
    <name type="scientific">Maribellus comscasis</name>
    <dbReference type="NCBI Taxonomy" id="2681766"/>
    <lineage>
        <taxon>Bacteria</taxon>
        <taxon>Pseudomonadati</taxon>
        <taxon>Bacteroidota</taxon>
        <taxon>Bacteroidia</taxon>
        <taxon>Marinilabiliales</taxon>
        <taxon>Prolixibacteraceae</taxon>
        <taxon>Maribellus</taxon>
    </lineage>
</organism>
<dbReference type="EMBL" id="CP046401">
    <property type="protein sequence ID" value="QGY46516.1"/>
    <property type="molecule type" value="Genomic_DNA"/>
</dbReference>
<protein>
    <submittedName>
        <fullName evidence="2">Serine hydrolase</fullName>
    </submittedName>
</protein>
<evidence type="ECO:0000313" key="2">
    <source>
        <dbReference type="EMBL" id="QGY46516.1"/>
    </source>
</evidence>
<dbReference type="Pfam" id="PF00144">
    <property type="entry name" value="Beta-lactamase"/>
    <property type="match status" value="1"/>
</dbReference>
<dbReference type="Proteomes" id="UP000428260">
    <property type="component" value="Chromosome"/>
</dbReference>
<dbReference type="PANTHER" id="PTHR46825:SF9">
    <property type="entry name" value="BETA-LACTAMASE-RELATED DOMAIN-CONTAINING PROTEIN"/>
    <property type="match status" value="1"/>
</dbReference>
<evidence type="ECO:0000313" key="3">
    <source>
        <dbReference type="Proteomes" id="UP000428260"/>
    </source>
</evidence>
<dbReference type="RefSeq" id="WP_158869647.1">
    <property type="nucleotide sequence ID" value="NZ_CP046401.1"/>
</dbReference>
<accession>A0A6I6JU16</accession>
<dbReference type="InterPro" id="IPR050491">
    <property type="entry name" value="AmpC-like"/>
</dbReference>
<evidence type="ECO:0000259" key="1">
    <source>
        <dbReference type="Pfam" id="PF00144"/>
    </source>
</evidence>
<dbReference type="KEGG" id="mcos:GM418_23490"/>
<dbReference type="PANTHER" id="PTHR46825">
    <property type="entry name" value="D-ALANYL-D-ALANINE-CARBOXYPEPTIDASE/ENDOPEPTIDASE AMPH"/>
    <property type="match status" value="1"/>
</dbReference>
<dbReference type="SUPFAM" id="SSF56601">
    <property type="entry name" value="beta-lactamase/transpeptidase-like"/>
    <property type="match status" value="1"/>
</dbReference>
<dbReference type="InterPro" id="IPR012338">
    <property type="entry name" value="Beta-lactam/transpept-like"/>
</dbReference>
<gene>
    <name evidence="2" type="ORF">GM418_23490</name>
</gene>
<name>A0A6I6JU16_9BACT</name>
<dbReference type="AlphaFoldDB" id="A0A6I6JU16"/>
<feature type="domain" description="Beta-lactamase-related" evidence="1">
    <location>
        <begin position="30"/>
        <end position="339"/>
    </location>
</feature>
<keyword evidence="3" id="KW-1185">Reference proteome</keyword>
<dbReference type="InterPro" id="IPR001466">
    <property type="entry name" value="Beta-lactam-related"/>
</dbReference>
<keyword evidence="2" id="KW-0378">Hydrolase</keyword>
<sequence length="478" mass="54721">MKTIFTNIILFLLVQNSFPQNINIDKIDILLKEFVEERFFSGVVLIGTSNEILYTKTIGFADWEKQIPNEVSTNFNIASIGKVFTATLIMQLVENNVLSLDDAISKWLPEYNLPDSLTIFDVITHSAGTGNYMMHKHYDERIVTMHSLDSVMNLVSEQIRNNPIHNGRFEYSNSGYIILGRIIEKATGHNYQETLQKFIFAKTNIKKSYIHHPATFIAPGEAIPYIPITKDCFLNDIDSETPGFSDGGMQSNVLDMYSFLSALLKNTMLTSETLGGMWEARREVNNNSQMALGWFIYNSQGKELIGHNGGGRGFSSSIRISKEDDLILIAVANTKTSTVDLLNGLFDLYKTGVCEIPEMYPQYKLMEIVNERGINHISRNFSQVMLEINTPHSLKERDFVEWLYLLGRMKMEDELLVVFDLARKEFPENPSIWFSAIESLMNTDIRKAQELFDVAVNRWENNPYANYLQVKLNRNFKN</sequence>
<dbReference type="Gene3D" id="3.40.710.10">
    <property type="entry name" value="DD-peptidase/beta-lactamase superfamily"/>
    <property type="match status" value="1"/>
</dbReference>
<proteinExistence type="predicted"/>
<reference evidence="2 3" key="1">
    <citation type="submission" date="2019-11" db="EMBL/GenBank/DDBJ databases">
        <authorList>
            <person name="Zheng R.K."/>
            <person name="Sun C.M."/>
        </authorList>
    </citation>
    <scope>NUCLEOTIDE SEQUENCE [LARGE SCALE GENOMIC DNA]</scope>
    <source>
        <strain evidence="2 3">WC007</strain>
    </source>
</reference>